<evidence type="ECO:0008006" key="10">
    <source>
        <dbReference type="Google" id="ProtNLM"/>
    </source>
</evidence>
<dbReference type="InterPro" id="IPR004813">
    <property type="entry name" value="OPT"/>
</dbReference>
<dbReference type="NCBIfam" id="TIGR00728">
    <property type="entry name" value="OPT_sfam"/>
    <property type="match status" value="1"/>
</dbReference>
<keyword evidence="5 7" id="KW-1133">Transmembrane helix</keyword>
<evidence type="ECO:0000256" key="6">
    <source>
        <dbReference type="ARBA" id="ARBA00023136"/>
    </source>
</evidence>
<sequence length="709" mass="76344">RAAIVGSLLGCIVAASNLYVGLKIGWTFGASLWGAIFGFIILKPLARLMGNTFGPRENATCQAAATAAGGLSTGFVTAIPAMYRMGLMGPGRMPKDDALTLVLWTTSAAFFGMFFAVPLRTHFVINQDLVFPTPRAAAETIRNLHKTGSGAANDAKRTATMMIVAFFVALIFVLIGNFIPGIFDTVHILYWIGHAAGYQNMMNADMIWGWSFSWDFSFFGAGLMTPGSTVWSFMLGEIIAYAIAGPLMVASGYLADAHGFTKPGNGSAQSWFLWPGIALMVFTAFGELGVNGKSLWHGVTSGVFAARNLIRRLTKRTELVQNDGYISKDPVPDHLQVPTLWWSLGLLVSAIFTIVLMALDFKVPVYSTILAIILSFLLAFVGLQAAGETDINPTGSIGKVTQLVFSRFPGELQVVQKTNLMCANISASICAQAVDMVGDLKTGHLLGASPRSQFLAQCVGSVFAIAAAVPLFILYTEAYACITDASIEKCEFGLVSVRTWQAVCEVLTNGGTVPQGSVITAIVFAVLAIANILIRIKLVPETWRPYWLNLNAVGLGLINPSPALAMAMLIGWCAGQVWIRINRAAHEKYMYSIAGGFISGVGVAGIIKAIMVLSGVKAGTVTFGKTLQGILKNGSDNGAPDQHDYQHDDHLMRPSTFAFFGPIPNPSLKAFNACPLGLMTNFPRIFPRHHVEFLDTLKRTKRRSEEQEA</sequence>
<proteinExistence type="inferred from homology"/>
<dbReference type="GO" id="GO:0035673">
    <property type="term" value="F:oligopeptide transmembrane transporter activity"/>
    <property type="evidence" value="ECO:0007669"/>
    <property type="project" value="InterPro"/>
</dbReference>
<accession>A0A9P6FPJ8</accession>
<keyword evidence="6 7" id="KW-0472">Membrane</keyword>
<dbReference type="Proteomes" id="UP000780801">
    <property type="component" value="Unassembled WGS sequence"/>
</dbReference>
<comment type="subcellular location">
    <subcellularLocation>
        <location evidence="1">Membrane</location>
        <topology evidence="1">Multi-pass membrane protein</topology>
    </subcellularLocation>
</comment>
<keyword evidence="9" id="KW-1185">Reference proteome</keyword>
<evidence type="ECO:0000313" key="9">
    <source>
        <dbReference type="Proteomes" id="UP000780801"/>
    </source>
</evidence>
<dbReference type="PANTHER" id="PTHR31645:SF3">
    <property type="entry name" value="OLIGOPEPTIDE TRANSPORTER"/>
    <property type="match status" value="1"/>
</dbReference>
<evidence type="ECO:0000256" key="7">
    <source>
        <dbReference type="SAM" id="Phobius"/>
    </source>
</evidence>
<dbReference type="Pfam" id="PF03169">
    <property type="entry name" value="OPT"/>
    <property type="match status" value="1"/>
</dbReference>
<evidence type="ECO:0000313" key="8">
    <source>
        <dbReference type="EMBL" id="KAF9578450.1"/>
    </source>
</evidence>
<name>A0A9P6FPJ8_9FUNG</name>
<evidence type="ECO:0000256" key="2">
    <source>
        <dbReference type="ARBA" id="ARBA00008807"/>
    </source>
</evidence>
<protein>
    <recommendedName>
        <fullName evidence="10">OPT oligopeptide transporter protein-domain-containing protein</fullName>
    </recommendedName>
</protein>
<organism evidence="8 9">
    <name type="scientific">Lunasporangiospora selenospora</name>
    <dbReference type="NCBI Taxonomy" id="979761"/>
    <lineage>
        <taxon>Eukaryota</taxon>
        <taxon>Fungi</taxon>
        <taxon>Fungi incertae sedis</taxon>
        <taxon>Mucoromycota</taxon>
        <taxon>Mortierellomycotina</taxon>
        <taxon>Mortierellomycetes</taxon>
        <taxon>Mortierellales</taxon>
        <taxon>Mortierellaceae</taxon>
        <taxon>Lunasporangiospora</taxon>
    </lineage>
</organism>
<feature type="transmembrane region" description="Helical" evidence="7">
    <location>
        <begin position="24"/>
        <end position="42"/>
    </location>
</feature>
<reference evidence="8" key="1">
    <citation type="journal article" date="2020" name="Fungal Divers.">
        <title>Resolving the Mortierellaceae phylogeny through synthesis of multi-gene phylogenetics and phylogenomics.</title>
        <authorList>
            <person name="Vandepol N."/>
            <person name="Liber J."/>
            <person name="Desiro A."/>
            <person name="Na H."/>
            <person name="Kennedy M."/>
            <person name="Barry K."/>
            <person name="Grigoriev I.V."/>
            <person name="Miller A.N."/>
            <person name="O'Donnell K."/>
            <person name="Stajich J.E."/>
            <person name="Bonito G."/>
        </authorList>
    </citation>
    <scope>NUCLEOTIDE SEQUENCE</scope>
    <source>
        <strain evidence="8">KOD1015</strain>
    </source>
</reference>
<keyword evidence="4 7" id="KW-0812">Transmembrane</keyword>
<evidence type="ECO:0000256" key="3">
    <source>
        <dbReference type="ARBA" id="ARBA00022448"/>
    </source>
</evidence>
<feature type="transmembrane region" description="Helical" evidence="7">
    <location>
        <begin position="546"/>
        <end position="569"/>
    </location>
</feature>
<feature type="transmembrane region" description="Helical" evidence="7">
    <location>
        <begin position="238"/>
        <end position="255"/>
    </location>
</feature>
<feature type="transmembrane region" description="Helical" evidence="7">
    <location>
        <begin position="163"/>
        <end position="183"/>
    </location>
</feature>
<keyword evidence="3" id="KW-0813">Transport</keyword>
<feature type="transmembrane region" description="Helical" evidence="7">
    <location>
        <begin position="365"/>
        <end position="383"/>
    </location>
</feature>
<dbReference type="PANTHER" id="PTHR31645">
    <property type="entry name" value="OLIGOPEPTIDE TRANSPORTER YGL114W-RELATED"/>
    <property type="match status" value="1"/>
</dbReference>
<evidence type="ECO:0000256" key="4">
    <source>
        <dbReference type="ARBA" id="ARBA00022692"/>
    </source>
</evidence>
<feature type="transmembrane region" description="Helical" evidence="7">
    <location>
        <begin position="454"/>
        <end position="475"/>
    </location>
</feature>
<dbReference type="OrthoDB" id="77405at2759"/>
<dbReference type="InterPro" id="IPR045035">
    <property type="entry name" value="YSL-like"/>
</dbReference>
<feature type="transmembrane region" description="Helical" evidence="7">
    <location>
        <begin position="340"/>
        <end position="359"/>
    </location>
</feature>
<evidence type="ECO:0000256" key="5">
    <source>
        <dbReference type="ARBA" id="ARBA00022989"/>
    </source>
</evidence>
<feature type="transmembrane region" description="Helical" evidence="7">
    <location>
        <begin position="63"/>
        <end position="83"/>
    </location>
</feature>
<feature type="transmembrane region" description="Helical" evidence="7">
    <location>
        <begin position="589"/>
        <end position="607"/>
    </location>
</feature>
<comment type="caution">
    <text evidence="8">The sequence shown here is derived from an EMBL/GenBank/DDBJ whole genome shotgun (WGS) entry which is preliminary data.</text>
</comment>
<dbReference type="GO" id="GO:0000329">
    <property type="term" value="C:fungal-type vacuole membrane"/>
    <property type="evidence" value="ECO:0007669"/>
    <property type="project" value="TreeGrafter"/>
</dbReference>
<feature type="transmembrane region" description="Helical" evidence="7">
    <location>
        <begin position="98"/>
        <end position="117"/>
    </location>
</feature>
<comment type="similarity">
    <text evidence="2">Belongs to the oligopeptide OPT transporter family.</text>
</comment>
<dbReference type="EMBL" id="JAABOA010003642">
    <property type="protein sequence ID" value="KAF9578450.1"/>
    <property type="molecule type" value="Genomic_DNA"/>
</dbReference>
<feature type="transmembrane region" description="Helical" evidence="7">
    <location>
        <begin position="271"/>
        <end position="290"/>
    </location>
</feature>
<evidence type="ECO:0000256" key="1">
    <source>
        <dbReference type="ARBA" id="ARBA00004141"/>
    </source>
</evidence>
<gene>
    <name evidence="8" type="ORF">BGW38_005737</name>
</gene>
<dbReference type="AlphaFoldDB" id="A0A9P6FPJ8"/>
<feature type="non-terminal residue" evidence="8">
    <location>
        <position position="709"/>
    </location>
</feature>
<feature type="transmembrane region" description="Helical" evidence="7">
    <location>
        <begin position="516"/>
        <end position="534"/>
    </location>
</feature>